<dbReference type="VEuPathDB" id="FungiDB:sscle_14g098270"/>
<dbReference type="RefSeq" id="XP_001585348.1">
    <property type="nucleotide sequence ID" value="XM_001585298.1"/>
</dbReference>
<gene>
    <name evidence="1" type="ORF">sscle_14g098270</name>
</gene>
<proteinExistence type="predicted"/>
<evidence type="ECO:0000313" key="1">
    <source>
        <dbReference type="EMBL" id="APA15057.1"/>
    </source>
</evidence>
<name>A0A1D9QJD5_SCLS1</name>
<reference evidence="2" key="1">
    <citation type="journal article" date="2017" name="Genome Biol. Evol.">
        <title>The complete genome sequence of the phytopathogenic fungus Sclerotinia sclerotiorum reveals insights into the genome architecture of broad host range pathogens.</title>
        <authorList>
            <person name="Derbyshire M."/>
            <person name="Denton-Giles M."/>
            <person name="Hegedus D."/>
            <person name="Seifbarghy S."/>
            <person name="Rollins J."/>
            <person name="van Kan J."/>
            <person name="Seidl M.F."/>
            <person name="Faino L."/>
            <person name="Mbengue M."/>
            <person name="Navaud O."/>
            <person name="Raffaele S."/>
            <person name="Hammond-Kosack K."/>
            <person name="Heard S."/>
            <person name="Oliver R."/>
        </authorList>
    </citation>
    <scope>NUCLEOTIDE SEQUENCE [LARGE SCALE GENOMIC DNA]</scope>
    <source>
        <strain evidence="2">ATCC 18683 / 1980 / Ss-1</strain>
    </source>
</reference>
<dbReference type="AlphaFoldDB" id="A0A1D9QJD5"/>
<evidence type="ECO:0000313" key="2">
    <source>
        <dbReference type="Proteomes" id="UP000177798"/>
    </source>
</evidence>
<protein>
    <submittedName>
        <fullName evidence="1">Uncharacterized protein</fullName>
    </submittedName>
</protein>
<accession>A0A1D9QJD5</accession>
<dbReference type="Proteomes" id="UP000177798">
    <property type="component" value="Chromosome 14"/>
</dbReference>
<sequence length="69" mass="7143">MLMSAACGTWICEGLGDVEVCGNGTFVRIKEMLDGLAAPGGKVSDWRPQSALNSLCVIKSGTEPGGEDI</sequence>
<organism evidence="1 2">
    <name type="scientific">Sclerotinia sclerotiorum (strain ATCC 18683 / 1980 / Ss-1)</name>
    <name type="common">White mold</name>
    <name type="synonym">Whetzelinia sclerotiorum</name>
    <dbReference type="NCBI Taxonomy" id="665079"/>
    <lineage>
        <taxon>Eukaryota</taxon>
        <taxon>Fungi</taxon>
        <taxon>Dikarya</taxon>
        <taxon>Ascomycota</taxon>
        <taxon>Pezizomycotina</taxon>
        <taxon>Leotiomycetes</taxon>
        <taxon>Helotiales</taxon>
        <taxon>Sclerotiniaceae</taxon>
        <taxon>Sclerotinia</taxon>
    </lineage>
</organism>
<dbReference type="KEGG" id="ssl:SS1G_13587"/>
<dbReference type="EMBL" id="CP017827">
    <property type="protein sequence ID" value="APA15057.1"/>
    <property type="molecule type" value="Genomic_DNA"/>
</dbReference>